<evidence type="ECO:0000256" key="3">
    <source>
        <dbReference type="ARBA" id="ARBA00023326"/>
    </source>
</evidence>
<dbReference type="EMBL" id="JACHMM010000001">
    <property type="protein sequence ID" value="MBB5785470.1"/>
    <property type="molecule type" value="Genomic_DNA"/>
</dbReference>
<dbReference type="PANTHER" id="PTHR46708:SF2">
    <property type="entry name" value="FIBRONECTIN TYPE-III DOMAIN-CONTAINING PROTEIN"/>
    <property type="match status" value="1"/>
</dbReference>
<keyword evidence="8" id="KW-1185">Reference proteome</keyword>
<dbReference type="Gene3D" id="2.60.40.10">
    <property type="entry name" value="Immunoglobulins"/>
    <property type="match status" value="3"/>
</dbReference>
<evidence type="ECO:0000313" key="7">
    <source>
        <dbReference type="EMBL" id="MBB5785470.1"/>
    </source>
</evidence>
<dbReference type="GO" id="GO:0000272">
    <property type="term" value="P:polysaccharide catabolic process"/>
    <property type="evidence" value="ECO:0007669"/>
    <property type="project" value="UniProtKB-KW"/>
</dbReference>
<dbReference type="GO" id="GO:0016798">
    <property type="term" value="F:hydrolase activity, acting on glycosyl bonds"/>
    <property type="evidence" value="ECO:0007669"/>
    <property type="project" value="UniProtKB-KW"/>
</dbReference>
<dbReference type="PROSITE" id="PS50853">
    <property type="entry name" value="FN3"/>
    <property type="match status" value="2"/>
</dbReference>
<dbReference type="AlphaFoldDB" id="A0A7W9LIW9"/>
<keyword evidence="5" id="KW-0732">Signal</keyword>
<keyword evidence="1" id="KW-0677">Repeat</keyword>
<reference evidence="7 8" key="1">
    <citation type="submission" date="2020-08" db="EMBL/GenBank/DDBJ databases">
        <title>Sequencing the genomes of 1000 actinobacteria strains.</title>
        <authorList>
            <person name="Klenk H.-P."/>
        </authorList>
    </citation>
    <scope>NUCLEOTIDE SEQUENCE [LARGE SCALE GENOMIC DNA]</scope>
    <source>
        <strain evidence="7 8">DSM 102122</strain>
    </source>
</reference>
<sequence length="342" mass="36282">MFRIRSRTLVSLALALTLVAGSTASAQAGWAPRDTKPPTVPANLRTTAVSQTTASFAWNPSTDNVRVTEYALWAPGLPIVRVPGNQTTAQVVGLHPNTSYTFKVQAWDGWNWSFPSNDLTVTTQRETTPPTTPGNLRLGDNDFGTPVDGVTASTVLLRWDLATDDFGPVEYEVLVNGAPTDDAWSIAPAGSPARTAQGAWVRQLEPGRTYQFAVRARDGSGNVSALSNTVTATTDPSGDDVAPTRPTLLSAGSIGTSYCPEELWLQWTASTDDVDAATAIEYEIRVNGTIIDVARGATRWVSYTDVSGANTVTIVAVDRAGNASVPSNPITADVQWGTDCPA</sequence>
<dbReference type="InterPro" id="IPR036116">
    <property type="entry name" value="FN3_sf"/>
</dbReference>
<evidence type="ECO:0000256" key="2">
    <source>
        <dbReference type="ARBA" id="ARBA00023295"/>
    </source>
</evidence>
<feature type="signal peptide" evidence="5">
    <location>
        <begin position="1"/>
        <end position="28"/>
    </location>
</feature>
<keyword evidence="2" id="KW-0378">Hydrolase</keyword>
<feature type="domain" description="Fibronectin type-III" evidence="6">
    <location>
        <begin position="132"/>
        <end position="237"/>
    </location>
</feature>
<organism evidence="7 8">
    <name type="scientific">Jiangella mangrovi</name>
    <dbReference type="NCBI Taxonomy" id="1524084"/>
    <lineage>
        <taxon>Bacteria</taxon>
        <taxon>Bacillati</taxon>
        <taxon>Actinomycetota</taxon>
        <taxon>Actinomycetes</taxon>
        <taxon>Jiangellales</taxon>
        <taxon>Jiangellaceae</taxon>
        <taxon>Jiangella</taxon>
    </lineage>
</organism>
<dbReference type="InterPro" id="IPR050991">
    <property type="entry name" value="ECM_Regulatory_Proteins"/>
</dbReference>
<protein>
    <submittedName>
        <fullName evidence="7">Chitodextrinase</fullName>
    </submittedName>
</protein>
<dbReference type="Pfam" id="PF00041">
    <property type="entry name" value="fn3"/>
    <property type="match status" value="1"/>
</dbReference>
<feature type="domain" description="Fibronectin type-III" evidence="6">
    <location>
        <begin position="40"/>
        <end position="126"/>
    </location>
</feature>
<dbReference type="RefSeq" id="WP_184818236.1">
    <property type="nucleotide sequence ID" value="NZ_JACHMM010000001.1"/>
</dbReference>
<keyword evidence="3" id="KW-0624">Polysaccharide degradation</keyword>
<evidence type="ECO:0000313" key="8">
    <source>
        <dbReference type="Proteomes" id="UP000542813"/>
    </source>
</evidence>
<evidence type="ECO:0000256" key="5">
    <source>
        <dbReference type="SAM" id="SignalP"/>
    </source>
</evidence>
<proteinExistence type="predicted"/>
<feature type="chain" id="PRO_5039452826" evidence="5">
    <location>
        <begin position="29"/>
        <end position="342"/>
    </location>
</feature>
<dbReference type="SUPFAM" id="SSF49265">
    <property type="entry name" value="Fibronectin type III"/>
    <property type="match status" value="2"/>
</dbReference>
<dbReference type="CDD" id="cd00063">
    <property type="entry name" value="FN3"/>
    <property type="match status" value="2"/>
</dbReference>
<accession>A0A7W9LIW9</accession>
<keyword evidence="3" id="KW-0119">Carbohydrate metabolism</keyword>
<name>A0A7W9LIW9_9ACTN</name>
<comment type="caution">
    <text evidence="7">The sequence shown here is derived from an EMBL/GenBank/DDBJ whole genome shotgun (WGS) entry which is preliminary data.</text>
</comment>
<dbReference type="Proteomes" id="UP000542813">
    <property type="component" value="Unassembled WGS sequence"/>
</dbReference>
<dbReference type="SMART" id="SM00060">
    <property type="entry name" value="FN3"/>
    <property type="match status" value="2"/>
</dbReference>
<evidence type="ECO:0000259" key="6">
    <source>
        <dbReference type="PROSITE" id="PS50853"/>
    </source>
</evidence>
<feature type="region of interest" description="Disordered" evidence="4">
    <location>
        <begin position="123"/>
        <end position="142"/>
    </location>
</feature>
<gene>
    <name evidence="7" type="ORF">HD601_000045</name>
</gene>
<dbReference type="InterPro" id="IPR013783">
    <property type="entry name" value="Ig-like_fold"/>
</dbReference>
<dbReference type="PANTHER" id="PTHR46708">
    <property type="entry name" value="TENASCIN"/>
    <property type="match status" value="1"/>
</dbReference>
<evidence type="ECO:0000256" key="1">
    <source>
        <dbReference type="ARBA" id="ARBA00022737"/>
    </source>
</evidence>
<dbReference type="InterPro" id="IPR003961">
    <property type="entry name" value="FN3_dom"/>
</dbReference>
<evidence type="ECO:0000256" key="4">
    <source>
        <dbReference type="SAM" id="MobiDB-lite"/>
    </source>
</evidence>
<keyword evidence="2" id="KW-0326">Glycosidase</keyword>